<organism evidence="2 3">
    <name type="scientific">Candidatus Corynebacterium avicola</name>
    <dbReference type="NCBI Taxonomy" id="2838527"/>
    <lineage>
        <taxon>Bacteria</taxon>
        <taxon>Bacillati</taxon>
        <taxon>Actinomycetota</taxon>
        <taxon>Actinomycetes</taxon>
        <taxon>Mycobacteriales</taxon>
        <taxon>Corynebacteriaceae</taxon>
        <taxon>Corynebacterium</taxon>
    </lineage>
</organism>
<sequence length="83" mass="8849">MLLVIGFVLVMIAGLAFLVADRWRRGTVTIGSAMLLLGLLRWLVDGEILGVLSVRSRRFDSAFCVSVGSVMLAVALSVDPLGS</sequence>
<evidence type="ECO:0000313" key="3">
    <source>
        <dbReference type="Proteomes" id="UP000824190"/>
    </source>
</evidence>
<reference evidence="2" key="1">
    <citation type="journal article" date="2021" name="PeerJ">
        <title>Extensive microbial diversity within the chicken gut microbiome revealed by metagenomics and culture.</title>
        <authorList>
            <person name="Gilroy R."/>
            <person name="Ravi A."/>
            <person name="Getino M."/>
            <person name="Pursley I."/>
            <person name="Horton D.L."/>
            <person name="Alikhan N.F."/>
            <person name="Baker D."/>
            <person name="Gharbi K."/>
            <person name="Hall N."/>
            <person name="Watson M."/>
            <person name="Adriaenssens E.M."/>
            <person name="Foster-Nyarko E."/>
            <person name="Jarju S."/>
            <person name="Secka A."/>
            <person name="Antonio M."/>
            <person name="Oren A."/>
            <person name="Chaudhuri R.R."/>
            <person name="La Ragione R."/>
            <person name="Hildebrand F."/>
            <person name="Pallen M.J."/>
        </authorList>
    </citation>
    <scope>NUCLEOTIDE SEQUENCE</scope>
    <source>
        <strain evidence="2">CHK32-1732</strain>
    </source>
</reference>
<name>A0A9D1RQ18_9CORY</name>
<protein>
    <submittedName>
        <fullName evidence="2">DUF3017 domain-containing protein</fullName>
    </submittedName>
</protein>
<feature type="transmembrane region" description="Helical" evidence="1">
    <location>
        <begin position="59"/>
        <end position="78"/>
    </location>
</feature>
<keyword evidence="1" id="KW-0472">Membrane</keyword>
<evidence type="ECO:0000256" key="1">
    <source>
        <dbReference type="SAM" id="Phobius"/>
    </source>
</evidence>
<evidence type="ECO:0000313" key="2">
    <source>
        <dbReference type="EMBL" id="HIW91415.1"/>
    </source>
</evidence>
<accession>A0A9D1RQ18</accession>
<feature type="transmembrane region" description="Helical" evidence="1">
    <location>
        <begin position="28"/>
        <end position="52"/>
    </location>
</feature>
<keyword evidence="1" id="KW-1133">Transmembrane helix</keyword>
<comment type="caution">
    <text evidence="2">The sequence shown here is derived from an EMBL/GenBank/DDBJ whole genome shotgun (WGS) entry which is preliminary data.</text>
</comment>
<dbReference type="AlphaFoldDB" id="A0A9D1RQ18"/>
<proteinExistence type="predicted"/>
<dbReference type="Pfam" id="PF11222">
    <property type="entry name" value="DUF3017"/>
    <property type="match status" value="1"/>
</dbReference>
<reference evidence="2" key="2">
    <citation type="submission" date="2021-04" db="EMBL/GenBank/DDBJ databases">
        <authorList>
            <person name="Gilroy R."/>
        </authorList>
    </citation>
    <scope>NUCLEOTIDE SEQUENCE</scope>
    <source>
        <strain evidence="2">CHK32-1732</strain>
    </source>
</reference>
<dbReference type="EMBL" id="DXGC01000066">
    <property type="protein sequence ID" value="HIW91415.1"/>
    <property type="molecule type" value="Genomic_DNA"/>
</dbReference>
<keyword evidence="1" id="KW-0812">Transmembrane</keyword>
<dbReference type="Proteomes" id="UP000824190">
    <property type="component" value="Unassembled WGS sequence"/>
</dbReference>
<dbReference type="InterPro" id="IPR021385">
    <property type="entry name" value="DUF3017"/>
</dbReference>
<gene>
    <name evidence="2" type="ORF">H9870_07125</name>
</gene>